<reference evidence="1 2" key="1">
    <citation type="journal article" date="2022" name="Plant J.">
        <title>Chromosome-level genome of Camellia lanceoleosa provides a valuable resource for understanding genome evolution and self-incompatibility.</title>
        <authorList>
            <person name="Gong W."/>
            <person name="Xiao S."/>
            <person name="Wang L."/>
            <person name="Liao Z."/>
            <person name="Chang Y."/>
            <person name="Mo W."/>
            <person name="Hu G."/>
            <person name="Li W."/>
            <person name="Zhao G."/>
            <person name="Zhu H."/>
            <person name="Hu X."/>
            <person name="Ji K."/>
            <person name="Xiang X."/>
            <person name="Song Q."/>
            <person name="Yuan D."/>
            <person name="Jin S."/>
            <person name="Zhang L."/>
        </authorList>
    </citation>
    <scope>NUCLEOTIDE SEQUENCE [LARGE SCALE GENOMIC DNA]</scope>
    <source>
        <strain evidence="1">SQ_2022a</strain>
    </source>
</reference>
<dbReference type="Proteomes" id="UP001060215">
    <property type="component" value="Chromosome 4"/>
</dbReference>
<gene>
    <name evidence="1" type="ORF">LOK49_LG05G01158</name>
</gene>
<evidence type="ECO:0000313" key="2">
    <source>
        <dbReference type="Proteomes" id="UP001060215"/>
    </source>
</evidence>
<organism evidence="1 2">
    <name type="scientific">Camellia lanceoleosa</name>
    <dbReference type="NCBI Taxonomy" id="1840588"/>
    <lineage>
        <taxon>Eukaryota</taxon>
        <taxon>Viridiplantae</taxon>
        <taxon>Streptophyta</taxon>
        <taxon>Embryophyta</taxon>
        <taxon>Tracheophyta</taxon>
        <taxon>Spermatophyta</taxon>
        <taxon>Magnoliopsida</taxon>
        <taxon>eudicotyledons</taxon>
        <taxon>Gunneridae</taxon>
        <taxon>Pentapetalae</taxon>
        <taxon>asterids</taxon>
        <taxon>Ericales</taxon>
        <taxon>Theaceae</taxon>
        <taxon>Camellia</taxon>
    </lineage>
</organism>
<accession>A0ACC0HS97</accession>
<name>A0ACC0HS97_9ERIC</name>
<keyword evidence="2" id="KW-1185">Reference proteome</keyword>
<dbReference type="EMBL" id="CM045761">
    <property type="protein sequence ID" value="KAI8015594.1"/>
    <property type="molecule type" value="Genomic_DNA"/>
</dbReference>
<sequence>MLGSQWSKEELECFYEAFRKYGKDWKKVASVVRNRSVEMVEALYTMNRHPWRGIIIQFLGSDGQFLSYSRPVASSSGCLPLLKKKRSGGSRPRAVGRTPRFPVSYSYEKVNGEKFFSPTRQGLKLKVDANDDDVAHEVALTLAEASQRGGSPQVSCDVPVHVLLVIFNQVFSQTLTDLCPLQCLVIVARAQVPPPGFSMPNRAPPLGFASHESMEPSFDAMSCHCLLLLPSSFSNKICGCREIFEFGYTSYYPHFAGILCLMLPCIEINIEPPPEILVILRIFEFMDPAILALGKGDFWWA</sequence>
<protein>
    <submittedName>
        <fullName evidence="1">Protein ALWAYS EARLY 3</fullName>
    </submittedName>
</protein>
<proteinExistence type="predicted"/>
<evidence type="ECO:0000313" key="1">
    <source>
        <dbReference type="EMBL" id="KAI8015594.1"/>
    </source>
</evidence>
<comment type="caution">
    <text evidence="1">The sequence shown here is derived from an EMBL/GenBank/DDBJ whole genome shotgun (WGS) entry which is preliminary data.</text>
</comment>